<feature type="binding site" evidence="9">
    <location>
        <position position="86"/>
    </location>
    <ligand>
        <name>S-adenosyl-L-methionine</name>
        <dbReference type="ChEBI" id="CHEBI:59789"/>
    </ligand>
</feature>
<dbReference type="AlphaFoldDB" id="A0A1R0GZZ8"/>
<dbReference type="PROSITE" id="PS01131">
    <property type="entry name" value="RRNA_A_DIMETH"/>
    <property type="match status" value="1"/>
</dbReference>
<name>A0A1R0GZZ8_9FUNG</name>
<dbReference type="Pfam" id="PF00398">
    <property type="entry name" value="RrnaAD"/>
    <property type="match status" value="1"/>
</dbReference>
<evidence type="ECO:0000256" key="5">
    <source>
        <dbReference type="ARBA" id="ARBA00022691"/>
    </source>
</evidence>
<dbReference type="PANTHER" id="PTHR11727">
    <property type="entry name" value="DIMETHYLADENOSINE TRANSFERASE"/>
    <property type="match status" value="1"/>
</dbReference>
<feature type="binding site" evidence="9">
    <location>
        <position position="59"/>
    </location>
    <ligand>
        <name>S-adenosyl-L-methionine</name>
        <dbReference type="ChEBI" id="CHEBI:59789"/>
    </ligand>
</feature>
<dbReference type="InterPro" id="IPR029063">
    <property type="entry name" value="SAM-dependent_MTases_sf"/>
</dbReference>
<evidence type="ECO:0000259" key="12">
    <source>
        <dbReference type="SMART" id="SM00650"/>
    </source>
</evidence>
<dbReference type="Gene3D" id="3.40.50.150">
    <property type="entry name" value="Vaccinia Virus protein VP39"/>
    <property type="match status" value="1"/>
</dbReference>
<dbReference type="SMART" id="SM00650">
    <property type="entry name" value="rADc"/>
    <property type="match status" value="1"/>
</dbReference>
<keyword evidence="5 9" id="KW-0949">S-adenosyl-L-methionine</keyword>
<reference evidence="13 14" key="1">
    <citation type="journal article" date="2016" name="Mol. Biol. Evol.">
        <title>Genome-Wide Survey of Gut Fungi (Harpellales) Reveals the First Horizontally Transferred Ubiquitin Gene from a Mosquito Host.</title>
        <authorList>
            <person name="Wang Y."/>
            <person name="White M.M."/>
            <person name="Kvist S."/>
            <person name="Moncalvo J.M."/>
        </authorList>
    </citation>
    <scope>NUCLEOTIDE SEQUENCE [LARGE SCALE GENOMIC DNA]</scope>
    <source>
        <strain evidence="13 14">ALG-7-W6</strain>
    </source>
</reference>
<dbReference type="STRING" id="133383.A0A1R0GZZ8"/>
<dbReference type="EC" id="2.1.1.-" evidence="10"/>
<dbReference type="InterPro" id="IPR001737">
    <property type="entry name" value="KsgA/Erm"/>
</dbReference>
<evidence type="ECO:0000256" key="9">
    <source>
        <dbReference type="PROSITE-ProRule" id="PRU01026"/>
    </source>
</evidence>
<organism evidence="13 14">
    <name type="scientific">Smittium mucronatum</name>
    <dbReference type="NCBI Taxonomy" id="133383"/>
    <lineage>
        <taxon>Eukaryota</taxon>
        <taxon>Fungi</taxon>
        <taxon>Fungi incertae sedis</taxon>
        <taxon>Zoopagomycota</taxon>
        <taxon>Kickxellomycotina</taxon>
        <taxon>Harpellomycetes</taxon>
        <taxon>Harpellales</taxon>
        <taxon>Legeriomycetaceae</taxon>
        <taxon>Smittium</taxon>
    </lineage>
</organism>
<feature type="binding site" evidence="9">
    <location>
        <position position="107"/>
    </location>
    <ligand>
        <name>S-adenosyl-L-methionine</name>
        <dbReference type="ChEBI" id="CHEBI:59789"/>
    </ligand>
</feature>
<evidence type="ECO:0000313" key="14">
    <source>
        <dbReference type="Proteomes" id="UP000187455"/>
    </source>
</evidence>
<feature type="region of interest" description="Disordered" evidence="11">
    <location>
        <begin position="1"/>
        <end position="52"/>
    </location>
</feature>
<accession>A0A1R0GZZ8</accession>
<dbReference type="InterPro" id="IPR020598">
    <property type="entry name" value="rRNA_Ade_methylase_Trfase_N"/>
</dbReference>
<dbReference type="Gene3D" id="1.10.8.480">
    <property type="match status" value="1"/>
</dbReference>
<evidence type="ECO:0000313" key="13">
    <source>
        <dbReference type="EMBL" id="OLY82472.1"/>
    </source>
</evidence>
<evidence type="ECO:0000256" key="11">
    <source>
        <dbReference type="SAM" id="MobiDB-lite"/>
    </source>
</evidence>
<keyword evidence="2 10" id="KW-0698">rRNA processing</keyword>
<feature type="binding site" evidence="9">
    <location>
        <position position="135"/>
    </location>
    <ligand>
        <name>S-adenosyl-L-methionine</name>
        <dbReference type="ChEBI" id="CHEBI:59789"/>
    </ligand>
</feature>
<feature type="binding site" evidence="9">
    <location>
        <position position="151"/>
    </location>
    <ligand>
        <name>S-adenosyl-L-methionine</name>
        <dbReference type="ChEBI" id="CHEBI:59789"/>
    </ligand>
</feature>
<dbReference type="OrthoDB" id="74991at2759"/>
<proteinExistence type="inferred from homology"/>
<keyword evidence="3 9" id="KW-0489">Methyltransferase</keyword>
<dbReference type="GO" id="GO:0052909">
    <property type="term" value="F:18S rRNA (adenine(1779)-N(6)/adenine(1780)-N(6))-dimethyltransferase activity"/>
    <property type="evidence" value="ECO:0007669"/>
    <property type="project" value="UniProtKB-EC"/>
</dbReference>
<dbReference type="GO" id="GO:0003723">
    <property type="term" value="F:RNA binding"/>
    <property type="evidence" value="ECO:0007669"/>
    <property type="project" value="UniProtKB-UniRule"/>
</dbReference>
<evidence type="ECO:0000256" key="1">
    <source>
        <dbReference type="ARBA" id="ARBA00002977"/>
    </source>
</evidence>
<dbReference type="FunFam" id="3.40.50.150:FF:000007">
    <property type="entry name" value="rRNA adenine N(6)-methyltransferase"/>
    <property type="match status" value="1"/>
</dbReference>
<dbReference type="SUPFAM" id="SSF53335">
    <property type="entry name" value="S-adenosyl-L-methionine-dependent methyltransferases"/>
    <property type="match status" value="1"/>
</dbReference>
<protein>
    <recommendedName>
        <fullName evidence="10">rRNA adenine N(6)-methyltransferase</fullName>
        <ecNumber evidence="10">2.1.1.-</ecNumber>
    </recommendedName>
</protein>
<dbReference type="EMBL" id="LSSL01001505">
    <property type="protein sequence ID" value="OLY82472.1"/>
    <property type="molecule type" value="Genomic_DNA"/>
</dbReference>
<sequence>MPKVTIKTLRKANQAKNANLPQTIKENSKPYSNKDSASKQKDDGSRHFGPKFNKELGQHILTNPLVSQSIVDKANLKQTDVVLEVGPGTGNLTVRILPVAKKVIACEADSRLAAELTKRVSDSEYGRRLEILIGDVMLHDPLPFFDVCISNTPYQISSPLTFKLLLHKPQFRCAVLMFQREFALRLVARPGDSLYCRLSVNVQLYSKVTHIMKVGKNNFKPPPKVESSVVKMEPYNPAPPVNFDEFDGLVRIAFIRKNKQIRSNFMTTSVIEMLQNNYNTFCSANNIMPLEFEGGFKKYIDAILSDNGYSESRAAKMSIDDFLKLLYAFNQAHIHFC</sequence>
<comment type="catalytic activity">
    <reaction evidence="7">
        <text>adenosine(1779)/adenosine(1780) in 18S rRNA + 4 S-adenosyl-L-methionine = N(6)-dimethyladenosine(1779)/N(6)-dimethyladenosine(1780) in 18S rRNA + 4 S-adenosyl-L-homocysteine + 4 H(+)</text>
        <dbReference type="Rhea" id="RHEA:42780"/>
        <dbReference type="Rhea" id="RHEA-COMP:10234"/>
        <dbReference type="Rhea" id="RHEA-COMP:10236"/>
        <dbReference type="ChEBI" id="CHEBI:15378"/>
        <dbReference type="ChEBI" id="CHEBI:57856"/>
        <dbReference type="ChEBI" id="CHEBI:59789"/>
        <dbReference type="ChEBI" id="CHEBI:74411"/>
        <dbReference type="ChEBI" id="CHEBI:74493"/>
        <dbReference type="EC" id="2.1.1.183"/>
    </reaction>
</comment>
<dbReference type="PANTHER" id="PTHR11727:SF7">
    <property type="entry name" value="DIMETHYLADENOSINE TRANSFERASE-RELATED"/>
    <property type="match status" value="1"/>
</dbReference>
<evidence type="ECO:0000256" key="7">
    <source>
        <dbReference type="ARBA" id="ARBA00049478"/>
    </source>
</evidence>
<evidence type="ECO:0000256" key="3">
    <source>
        <dbReference type="ARBA" id="ARBA00022603"/>
    </source>
</evidence>
<dbReference type="NCBIfam" id="TIGR00755">
    <property type="entry name" value="ksgA"/>
    <property type="match status" value="1"/>
</dbReference>
<keyword evidence="6 9" id="KW-0694">RNA-binding</keyword>
<keyword evidence="14" id="KW-1185">Reference proteome</keyword>
<dbReference type="InterPro" id="IPR020596">
    <property type="entry name" value="rRNA_Ade_Mease_Trfase_CS"/>
</dbReference>
<evidence type="ECO:0000256" key="6">
    <source>
        <dbReference type="ARBA" id="ARBA00022884"/>
    </source>
</evidence>
<keyword evidence="4 9" id="KW-0808">Transferase</keyword>
<evidence type="ECO:0000256" key="4">
    <source>
        <dbReference type="ARBA" id="ARBA00022679"/>
    </source>
</evidence>
<dbReference type="CDD" id="cd02440">
    <property type="entry name" value="AdoMet_MTases"/>
    <property type="match status" value="1"/>
</dbReference>
<gene>
    <name evidence="13" type="ORF">AYI68_g3409</name>
</gene>
<evidence type="ECO:0000256" key="10">
    <source>
        <dbReference type="RuleBase" id="RU362106"/>
    </source>
</evidence>
<dbReference type="InterPro" id="IPR011530">
    <property type="entry name" value="rRNA_adenine_dimethylase"/>
</dbReference>
<comment type="function">
    <text evidence="1">Specifically dimethylates two adjacent adenosines in the loop of a conserved hairpin near the 3'-end of 18S rRNA in the 40S particle.</text>
</comment>
<feature type="binding site" evidence="9">
    <location>
        <position position="61"/>
    </location>
    <ligand>
        <name>S-adenosyl-L-methionine</name>
        <dbReference type="ChEBI" id="CHEBI:59789"/>
    </ligand>
</feature>
<dbReference type="PROSITE" id="PS51689">
    <property type="entry name" value="SAM_RNA_A_N6_MT"/>
    <property type="match status" value="1"/>
</dbReference>
<feature type="compositionally biased region" description="Basic and acidic residues" evidence="11">
    <location>
        <begin position="36"/>
        <end position="52"/>
    </location>
</feature>
<evidence type="ECO:0000256" key="2">
    <source>
        <dbReference type="ARBA" id="ARBA00022552"/>
    </source>
</evidence>
<comment type="caution">
    <text evidence="13">The sequence shown here is derived from an EMBL/GenBank/DDBJ whole genome shotgun (WGS) entry which is preliminary data.</text>
</comment>
<feature type="domain" description="Ribosomal RNA adenine methylase transferase N-terminal" evidence="12">
    <location>
        <begin position="66"/>
        <end position="236"/>
    </location>
</feature>
<dbReference type="Proteomes" id="UP000187455">
    <property type="component" value="Unassembled WGS sequence"/>
</dbReference>
<evidence type="ECO:0000256" key="8">
    <source>
        <dbReference type="ARBA" id="ARBA00061109"/>
    </source>
</evidence>
<feature type="compositionally biased region" description="Polar residues" evidence="11">
    <location>
        <begin position="14"/>
        <end position="35"/>
    </location>
</feature>
<comment type="similarity">
    <text evidence="8 9 10">Belongs to the class I-like SAM-binding methyltransferase superfamily. rRNA adenine N(6)-methyltransferase family.</text>
</comment>